<name>A0A420YL74_9PEZI</name>
<feature type="region of interest" description="Disordered" evidence="1">
    <location>
        <begin position="32"/>
        <end position="137"/>
    </location>
</feature>
<feature type="compositionally biased region" description="Basic and acidic residues" evidence="1">
    <location>
        <begin position="38"/>
        <end position="49"/>
    </location>
</feature>
<feature type="compositionally biased region" description="Basic and acidic residues" evidence="1">
    <location>
        <begin position="111"/>
        <end position="120"/>
    </location>
</feature>
<dbReference type="OrthoDB" id="423498at2759"/>
<reference evidence="2 3" key="1">
    <citation type="submission" date="2018-08" db="EMBL/GenBank/DDBJ databases">
        <title>Draft genome of the lignicolous fungus Coniochaeta pulveracea.</title>
        <authorList>
            <person name="Borstlap C.J."/>
            <person name="De Witt R.N."/>
            <person name="Botha A."/>
            <person name="Volschenk H."/>
        </authorList>
    </citation>
    <scope>NUCLEOTIDE SEQUENCE [LARGE SCALE GENOMIC DNA]</scope>
    <source>
        <strain evidence="2 3">CAB683</strain>
    </source>
</reference>
<keyword evidence="3" id="KW-1185">Reference proteome</keyword>
<organism evidence="2 3">
    <name type="scientific">Coniochaeta pulveracea</name>
    <dbReference type="NCBI Taxonomy" id="177199"/>
    <lineage>
        <taxon>Eukaryota</taxon>
        <taxon>Fungi</taxon>
        <taxon>Dikarya</taxon>
        <taxon>Ascomycota</taxon>
        <taxon>Pezizomycotina</taxon>
        <taxon>Sordariomycetes</taxon>
        <taxon>Sordariomycetidae</taxon>
        <taxon>Coniochaetales</taxon>
        <taxon>Coniochaetaceae</taxon>
        <taxon>Coniochaeta</taxon>
    </lineage>
</organism>
<dbReference type="EMBL" id="QVQW01000004">
    <property type="protein sequence ID" value="RKU48630.1"/>
    <property type="molecule type" value="Genomic_DNA"/>
</dbReference>
<sequence length="137" mass="14830">MRSISILRLANSFLRPASRTYVAPITHRTLTTSPALRAYKDDQDRESLKPRAPYGNQASGDDNAAESKDAFDRHNTDPAKSKEKNPEDLDVSGANQEVNKPQGDNPAAEKTATRADRDGSQRSGHGGGNKTKAGRPT</sequence>
<dbReference type="STRING" id="177199.A0A420YL74"/>
<comment type="caution">
    <text evidence="2">The sequence shown here is derived from an EMBL/GenBank/DDBJ whole genome shotgun (WGS) entry which is preliminary data.</text>
</comment>
<gene>
    <name evidence="2" type="ORF">DL546_009027</name>
</gene>
<dbReference type="Proteomes" id="UP000275385">
    <property type="component" value="Unassembled WGS sequence"/>
</dbReference>
<dbReference type="AlphaFoldDB" id="A0A420YL74"/>
<protein>
    <submittedName>
        <fullName evidence="2">Uncharacterized protein</fullName>
    </submittedName>
</protein>
<evidence type="ECO:0000313" key="2">
    <source>
        <dbReference type="EMBL" id="RKU48630.1"/>
    </source>
</evidence>
<proteinExistence type="predicted"/>
<accession>A0A420YL74</accession>
<feature type="compositionally biased region" description="Basic and acidic residues" evidence="1">
    <location>
        <begin position="65"/>
        <end position="87"/>
    </location>
</feature>
<evidence type="ECO:0000256" key="1">
    <source>
        <dbReference type="SAM" id="MobiDB-lite"/>
    </source>
</evidence>
<evidence type="ECO:0000313" key="3">
    <source>
        <dbReference type="Proteomes" id="UP000275385"/>
    </source>
</evidence>